<comment type="caution">
    <text evidence="1">The sequence shown here is derived from an EMBL/GenBank/DDBJ whole genome shotgun (WGS) entry which is preliminary data.</text>
</comment>
<sequence>MGHQTQVTLYVEGTGERTRTFELWIVRVDDHAYLRALSGIDSWWYQQVTMTTAQLWCAEGIVRARFEPVEETALLDRIDTAYEDKYGLGWPGPVGFIIAPEARGATLRVVREHKA</sequence>
<proteinExistence type="predicted"/>
<dbReference type="InterPro" id="IPR016888">
    <property type="entry name" value="UCP028498"/>
</dbReference>
<dbReference type="Pfam" id="PF10012">
    <property type="entry name" value="DUF2255"/>
    <property type="match status" value="1"/>
</dbReference>
<name>A0A0L8JG34_STRVR</name>
<dbReference type="EMBL" id="LGUP01000380">
    <property type="protein sequence ID" value="KOG12622.1"/>
    <property type="molecule type" value="Genomic_DNA"/>
</dbReference>
<dbReference type="AlphaFoldDB" id="A0A0L8JG34"/>
<dbReference type="Proteomes" id="UP000037023">
    <property type="component" value="Unassembled WGS sequence"/>
</dbReference>
<gene>
    <name evidence="1" type="ORF">ADK34_31570</name>
</gene>
<evidence type="ECO:0000313" key="1">
    <source>
        <dbReference type="EMBL" id="KOG12622.1"/>
    </source>
</evidence>
<dbReference type="PATRIC" id="fig|1938.6.peg.6779"/>
<protein>
    <submittedName>
        <fullName evidence="1">Uncharacterized protein</fullName>
    </submittedName>
</protein>
<accession>A0A0L8JG34</accession>
<organism evidence="1 2">
    <name type="scientific">Streptomyces viridochromogenes</name>
    <dbReference type="NCBI Taxonomy" id="1938"/>
    <lineage>
        <taxon>Bacteria</taxon>
        <taxon>Bacillati</taxon>
        <taxon>Actinomycetota</taxon>
        <taxon>Actinomycetes</taxon>
        <taxon>Kitasatosporales</taxon>
        <taxon>Streptomycetaceae</taxon>
        <taxon>Streptomyces</taxon>
    </lineage>
</organism>
<reference evidence="1 2" key="1">
    <citation type="submission" date="2015-06" db="EMBL/GenBank/DDBJ databases">
        <authorList>
            <person name="Hoefler B.C."/>
            <person name="Straight P.D."/>
        </authorList>
    </citation>
    <scope>NUCLEOTIDE SEQUENCE [LARGE SCALE GENOMIC DNA]</scope>
    <source>
        <strain evidence="1 2">NRRL 3427</strain>
    </source>
</reference>
<evidence type="ECO:0000313" key="2">
    <source>
        <dbReference type="Proteomes" id="UP000037023"/>
    </source>
</evidence>